<protein>
    <recommendedName>
        <fullName evidence="3">Alpha-L-rhamnosidase six-hairpin glycosidase domain-containing protein</fullName>
    </recommendedName>
</protein>
<dbReference type="InterPro" id="IPR012341">
    <property type="entry name" value="6hp_glycosidase-like_sf"/>
</dbReference>
<dbReference type="InterPro" id="IPR008928">
    <property type="entry name" value="6-hairpin_glycosidase_sf"/>
</dbReference>
<evidence type="ECO:0008006" key="3">
    <source>
        <dbReference type="Google" id="ProtNLM"/>
    </source>
</evidence>
<keyword evidence="2" id="KW-1185">Reference proteome</keyword>
<evidence type="ECO:0000313" key="2">
    <source>
        <dbReference type="Proteomes" id="UP000292372"/>
    </source>
</evidence>
<name>A0A4Q9FXB6_9FLAO</name>
<dbReference type="EMBL" id="SIRS01000001">
    <property type="protein sequence ID" value="TBN18952.1"/>
    <property type="molecule type" value="Genomic_DNA"/>
</dbReference>
<dbReference type="Gene3D" id="1.50.10.10">
    <property type="match status" value="1"/>
</dbReference>
<organism evidence="1 2">
    <name type="scientific">Hyunsoonleella pacifica</name>
    <dbReference type="NCBI Taxonomy" id="1080224"/>
    <lineage>
        <taxon>Bacteria</taxon>
        <taxon>Pseudomonadati</taxon>
        <taxon>Bacteroidota</taxon>
        <taxon>Flavobacteriia</taxon>
        <taxon>Flavobacteriales</taxon>
        <taxon>Flavobacteriaceae</taxon>
    </lineage>
</organism>
<dbReference type="RefSeq" id="WP_130935467.1">
    <property type="nucleotide sequence ID" value="NZ_BMEE01000001.1"/>
</dbReference>
<dbReference type="SUPFAM" id="SSF48208">
    <property type="entry name" value="Six-hairpin glycosidases"/>
    <property type="match status" value="1"/>
</dbReference>
<accession>A0A4Q9FXB6</accession>
<sequence>MKNYLKTTVVLVILIGLNMSLISCKNKEKSNVSVTTNIPTIDEVSGKWIASDTMAIEPSIRNFRGQALLNRDVTSVSWFVSAPFSGGHHTGTLKINGIIPEASHFRWQPYQALRKATVNGLEIHSTTRMLVEDNAIMWEIDITNKDNEQKSVQIDLDMISYISQYEDGKWNWWYPYPDWDGKRSEHRNPAIEDMRKHITSNHTEKETHWPKDNAILNSPHFSTHKEAQNIYIQDKNTPAISAFSLVTKPDSLSVRNCGGKAQWNVTLASGKSKTIKYFLSYNNNLETLKTQTKNWQSTFDTVFASVKTKWEDKWQNLFKPNNGLVSGCFPVLETNDEKVKRVYYTGATTLLYLLNTNLPEHKRVYLTGGPRWGATTTFFWDIAIWSELWAVVDPEMMKEQIMAWIEIDPNLHYGKDNFGGKGVGNGYSANYWCLFRIIRAYIATTGDYEFLDKKIDTKTVMAHLESYALNWQNLSNYGKKGYENELYHLADFGENPANLLECVPTYVHIVPSFNIGYVWMMRETAKLHYQKNNVAKAKALEEQAKSMTQSILKLYAGKGVWNSLYPNNKTVEVRHVLDFIYFGKYLANDVSLDIRNEMMDFLNTELRTDSWMRAQSLKDIAAKDSDRPDHGPLGSFDGWIPEVMDAMSNMDYSNNALTFYRAIEPVTYEGCWAQARELWGEDKLNKTAGVRIADRGWNNRESSSGIGISQVMLKNFFGFYPEIHNTPLLNYDTWPINGNATLHHVFYKNDYYRIEFVDNKPIMIKEEPITHP</sequence>
<reference evidence="1 2" key="1">
    <citation type="journal article" date="2015" name="Int. J. Syst. Evol. Microbiol.">
        <title>Hyunsoonleella pacifica sp. nov., isolated from seawater of South Pacific Gyre.</title>
        <authorList>
            <person name="Gao X."/>
            <person name="Zhang Z."/>
            <person name="Dai X."/>
            <person name="Zhang X.H."/>
        </authorList>
    </citation>
    <scope>NUCLEOTIDE SEQUENCE [LARGE SCALE GENOMIC DNA]</scope>
    <source>
        <strain evidence="1 2">SW033</strain>
    </source>
</reference>
<comment type="caution">
    <text evidence="1">The sequence shown here is derived from an EMBL/GenBank/DDBJ whole genome shotgun (WGS) entry which is preliminary data.</text>
</comment>
<proteinExistence type="predicted"/>
<dbReference type="OrthoDB" id="5165349at2"/>
<dbReference type="PROSITE" id="PS51257">
    <property type="entry name" value="PROKAR_LIPOPROTEIN"/>
    <property type="match status" value="1"/>
</dbReference>
<dbReference type="GO" id="GO:0005975">
    <property type="term" value="P:carbohydrate metabolic process"/>
    <property type="evidence" value="ECO:0007669"/>
    <property type="project" value="InterPro"/>
</dbReference>
<gene>
    <name evidence="1" type="ORF">EYD46_02480</name>
</gene>
<evidence type="ECO:0000313" key="1">
    <source>
        <dbReference type="EMBL" id="TBN18952.1"/>
    </source>
</evidence>
<dbReference type="Proteomes" id="UP000292372">
    <property type="component" value="Unassembled WGS sequence"/>
</dbReference>
<dbReference type="AlphaFoldDB" id="A0A4Q9FXB6"/>